<protein>
    <recommendedName>
        <fullName evidence="1">CheW-like domain-containing protein</fullName>
    </recommendedName>
</protein>
<dbReference type="Gene3D" id="2.30.30.40">
    <property type="entry name" value="SH3 Domains"/>
    <property type="match status" value="1"/>
</dbReference>
<dbReference type="AlphaFoldDB" id="A0A6S6RWT1"/>
<proteinExistence type="predicted"/>
<feature type="domain" description="CheW-like" evidence="1">
    <location>
        <begin position="35"/>
        <end position="172"/>
    </location>
</feature>
<accession>A0A6S6RWT1</accession>
<dbReference type="EMBL" id="CACVAY010000005">
    <property type="protein sequence ID" value="CAA6800496.1"/>
    <property type="molecule type" value="Genomic_DNA"/>
</dbReference>
<dbReference type="InterPro" id="IPR036061">
    <property type="entry name" value="CheW-like_dom_sf"/>
</dbReference>
<dbReference type="Pfam" id="PF01584">
    <property type="entry name" value="CheW"/>
    <property type="match status" value="1"/>
</dbReference>
<gene>
    <name evidence="2" type="ORF">HELGO_WM28640</name>
</gene>
<evidence type="ECO:0000313" key="2">
    <source>
        <dbReference type="EMBL" id="CAA6800496.1"/>
    </source>
</evidence>
<dbReference type="GO" id="GO:0006935">
    <property type="term" value="P:chemotaxis"/>
    <property type="evidence" value="ECO:0007669"/>
    <property type="project" value="InterPro"/>
</dbReference>
<sequence>MSVAEMNSIDSTIGFNENNLDFIKQSRREEGGVYKKYRFFYTVGLFKFLLEDDIKVENLHEHTINAMPYAPEWCSGVISVRGVIMPVVNMHAFLKTGIDASPKKNKLIILDHRNHSPIALMIDRLPEVMFKDDYVIEKSPDKSPSWLANIMKNKTVTVYEVDHSELLKKLRYTQI</sequence>
<dbReference type="InterPro" id="IPR002545">
    <property type="entry name" value="CheW-lke_dom"/>
</dbReference>
<dbReference type="PROSITE" id="PS50851">
    <property type="entry name" value="CHEW"/>
    <property type="match status" value="1"/>
</dbReference>
<dbReference type="Gene3D" id="2.40.50.180">
    <property type="entry name" value="CheA-289, Domain 4"/>
    <property type="match status" value="1"/>
</dbReference>
<reference evidence="2" key="1">
    <citation type="submission" date="2020-01" db="EMBL/GenBank/DDBJ databases">
        <authorList>
            <person name="Meier V. D."/>
            <person name="Meier V D."/>
        </authorList>
    </citation>
    <scope>NUCLEOTIDE SEQUENCE</scope>
    <source>
        <strain evidence="2">HLG_WM_MAG_07</strain>
    </source>
</reference>
<evidence type="ECO:0000259" key="1">
    <source>
        <dbReference type="PROSITE" id="PS50851"/>
    </source>
</evidence>
<dbReference type="SUPFAM" id="SSF50341">
    <property type="entry name" value="CheW-like"/>
    <property type="match status" value="1"/>
</dbReference>
<organism evidence="2">
    <name type="scientific">uncultured Thiotrichaceae bacterium</name>
    <dbReference type="NCBI Taxonomy" id="298394"/>
    <lineage>
        <taxon>Bacteria</taxon>
        <taxon>Pseudomonadati</taxon>
        <taxon>Pseudomonadota</taxon>
        <taxon>Gammaproteobacteria</taxon>
        <taxon>Thiotrichales</taxon>
        <taxon>Thiotrichaceae</taxon>
        <taxon>environmental samples</taxon>
    </lineage>
</organism>
<name>A0A6S6RWT1_9GAMM</name>
<dbReference type="GO" id="GO:0007165">
    <property type="term" value="P:signal transduction"/>
    <property type="evidence" value="ECO:0007669"/>
    <property type="project" value="InterPro"/>
</dbReference>